<feature type="transmembrane region" description="Helical" evidence="7">
    <location>
        <begin position="69"/>
        <end position="94"/>
    </location>
</feature>
<evidence type="ECO:0000259" key="8">
    <source>
        <dbReference type="PROSITE" id="PS50928"/>
    </source>
</evidence>
<evidence type="ECO:0000256" key="2">
    <source>
        <dbReference type="ARBA" id="ARBA00022448"/>
    </source>
</evidence>
<dbReference type="Proteomes" id="UP000310636">
    <property type="component" value="Unassembled WGS sequence"/>
</dbReference>
<dbReference type="SUPFAM" id="SSF161098">
    <property type="entry name" value="MetI-like"/>
    <property type="match status" value="1"/>
</dbReference>
<sequence length="277" mass="31094">MNTARRIVVRQSLMHLLMIVLVILLLYPLFIALWISVKDVTAFKQQPWLPTLPMWLGNYSYAWKAVDRYMFNTVFVGAVSTAGLLFLSSLSAYVFARMRFPGREGLYMAVIALMMVPGVLTFVPTYMVYNSLGMLDTYLVLIIPTIIGGSVGGIFLLRAFFNGLPEAIFEAARLDGCSEFNAYWRVCMPLSLPILGTLAVMTIIGIWNDVIWPMTTISDERLFTISAGLFMKFNNDYSTNVPVLFAGYTVASLPLIFLFLFANRFYIEGLTSAGLKL</sequence>
<feature type="transmembrane region" description="Helical" evidence="7">
    <location>
        <begin position="12"/>
        <end position="35"/>
    </location>
</feature>
<feature type="transmembrane region" description="Helical" evidence="7">
    <location>
        <begin position="182"/>
        <end position="207"/>
    </location>
</feature>
<dbReference type="CDD" id="cd06261">
    <property type="entry name" value="TM_PBP2"/>
    <property type="match status" value="1"/>
</dbReference>
<organism evidence="9 10">
    <name type="scientific">Cohnella fermenti</name>
    <dbReference type="NCBI Taxonomy" id="2565925"/>
    <lineage>
        <taxon>Bacteria</taxon>
        <taxon>Bacillati</taxon>
        <taxon>Bacillota</taxon>
        <taxon>Bacilli</taxon>
        <taxon>Bacillales</taxon>
        <taxon>Paenibacillaceae</taxon>
        <taxon>Cohnella</taxon>
    </lineage>
</organism>
<keyword evidence="3" id="KW-1003">Cell membrane</keyword>
<dbReference type="PROSITE" id="PS50928">
    <property type="entry name" value="ABC_TM1"/>
    <property type="match status" value="1"/>
</dbReference>
<evidence type="ECO:0000313" key="9">
    <source>
        <dbReference type="EMBL" id="THF84098.1"/>
    </source>
</evidence>
<dbReference type="InterPro" id="IPR035906">
    <property type="entry name" value="MetI-like_sf"/>
</dbReference>
<evidence type="ECO:0000256" key="1">
    <source>
        <dbReference type="ARBA" id="ARBA00004651"/>
    </source>
</evidence>
<dbReference type="InterPro" id="IPR000515">
    <property type="entry name" value="MetI-like"/>
</dbReference>
<feature type="domain" description="ABC transmembrane type-1" evidence="8">
    <location>
        <begin position="70"/>
        <end position="262"/>
    </location>
</feature>
<protein>
    <submittedName>
        <fullName evidence="9">Carbohydrate ABC transporter permease</fullName>
    </submittedName>
</protein>
<feature type="transmembrane region" description="Helical" evidence="7">
    <location>
        <begin position="106"/>
        <end position="126"/>
    </location>
</feature>
<dbReference type="PANTHER" id="PTHR43744:SF12">
    <property type="entry name" value="ABC TRANSPORTER PERMEASE PROTEIN MG189-RELATED"/>
    <property type="match status" value="1"/>
</dbReference>
<keyword evidence="10" id="KW-1185">Reference proteome</keyword>
<comment type="subcellular location">
    <subcellularLocation>
        <location evidence="1 7">Cell membrane</location>
        <topology evidence="1 7">Multi-pass membrane protein</topology>
    </subcellularLocation>
</comment>
<dbReference type="AlphaFoldDB" id="A0A4S4CDP5"/>
<comment type="caution">
    <text evidence="9">The sequence shown here is derived from an EMBL/GenBank/DDBJ whole genome shotgun (WGS) entry which is preliminary data.</text>
</comment>
<proteinExistence type="inferred from homology"/>
<dbReference type="EMBL" id="SSOB01000002">
    <property type="protein sequence ID" value="THF84098.1"/>
    <property type="molecule type" value="Genomic_DNA"/>
</dbReference>
<evidence type="ECO:0000256" key="4">
    <source>
        <dbReference type="ARBA" id="ARBA00022692"/>
    </source>
</evidence>
<evidence type="ECO:0000313" key="10">
    <source>
        <dbReference type="Proteomes" id="UP000310636"/>
    </source>
</evidence>
<feature type="transmembrane region" description="Helical" evidence="7">
    <location>
        <begin position="138"/>
        <end position="161"/>
    </location>
</feature>
<comment type="similarity">
    <text evidence="7">Belongs to the binding-protein-dependent transport system permease family.</text>
</comment>
<evidence type="ECO:0000256" key="3">
    <source>
        <dbReference type="ARBA" id="ARBA00022475"/>
    </source>
</evidence>
<name>A0A4S4CDP5_9BACL</name>
<keyword evidence="4 7" id="KW-0812">Transmembrane</keyword>
<dbReference type="Pfam" id="PF00528">
    <property type="entry name" value="BPD_transp_1"/>
    <property type="match status" value="1"/>
</dbReference>
<accession>A0A4S4CDP5</accession>
<evidence type="ECO:0000256" key="5">
    <source>
        <dbReference type="ARBA" id="ARBA00022989"/>
    </source>
</evidence>
<dbReference type="Gene3D" id="1.10.3720.10">
    <property type="entry name" value="MetI-like"/>
    <property type="match status" value="1"/>
</dbReference>
<gene>
    <name evidence="9" type="ORF">E6C55_01970</name>
</gene>
<dbReference type="PANTHER" id="PTHR43744">
    <property type="entry name" value="ABC TRANSPORTER PERMEASE PROTEIN MG189-RELATED-RELATED"/>
    <property type="match status" value="1"/>
</dbReference>
<keyword evidence="6 7" id="KW-0472">Membrane</keyword>
<keyword evidence="5 7" id="KW-1133">Transmembrane helix</keyword>
<dbReference type="GO" id="GO:0055085">
    <property type="term" value="P:transmembrane transport"/>
    <property type="evidence" value="ECO:0007669"/>
    <property type="project" value="InterPro"/>
</dbReference>
<keyword evidence="2 7" id="KW-0813">Transport</keyword>
<dbReference type="OrthoDB" id="151346at2"/>
<feature type="transmembrane region" description="Helical" evidence="7">
    <location>
        <begin position="241"/>
        <end position="262"/>
    </location>
</feature>
<dbReference type="GO" id="GO:0005886">
    <property type="term" value="C:plasma membrane"/>
    <property type="evidence" value="ECO:0007669"/>
    <property type="project" value="UniProtKB-SubCell"/>
</dbReference>
<dbReference type="RefSeq" id="WP_136368100.1">
    <property type="nucleotide sequence ID" value="NZ_SSOB01000002.1"/>
</dbReference>
<evidence type="ECO:0000256" key="7">
    <source>
        <dbReference type="RuleBase" id="RU363032"/>
    </source>
</evidence>
<reference evidence="9 10" key="1">
    <citation type="submission" date="2019-04" db="EMBL/GenBank/DDBJ databases">
        <title>Cohnella sp. nov. isolated from preserved vegetables.</title>
        <authorList>
            <person name="Lin S.-Y."/>
            <person name="Hung M.-H."/>
            <person name="Young C.-C."/>
        </authorList>
    </citation>
    <scope>NUCLEOTIDE SEQUENCE [LARGE SCALE GENOMIC DNA]</scope>
    <source>
        <strain evidence="9 10">CC-MHH1044</strain>
    </source>
</reference>
<evidence type="ECO:0000256" key="6">
    <source>
        <dbReference type="ARBA" id="ARBA00023136"/>
    </source>
</evidence>